<dbReference type="GO" id="GO:0005829">
    <property type="term" value="C:cytosol"/>
    <property type="evidence" value="ECO:0007669"/>
    <property type="project" value="TreeGrafter"/>
</dbReference>
<dbReference type="CDD" id="cd09294">
    <property type="entry name" value="SmpB"/>
    <property type="match status" value="1"/>
</dbReference>
<dbReference type="HAMAP" id="MF_00023">
    <property type="entry name" value="SmpB"/>
    <property type="match status" value="1"/>
</dbReference>
<accession>A0A0G0FJ90</accession>
<keyword evidence="2 3" id="KW-0694">RNA-binding</keyword>
<dbReference type="SUPFAM" id="SSF74982">
    <property type="entry name" value="Small protein B (SmpB)"/>
    <property type="match status" value="1"/>
</dbReference>
<reference evidence="4 5" key="1">
    <citation type="journal article" date="2015" name="Nature">
        <title>rRNA introns, odd ribosomes, and small enigmatic genomes across a large radiation of phyla.</title>
        <authorList>
            <person name="Brown C.T."/>
            <person name="Hug L.A."/>
            <person name="Thomas B.C."/>
            <person name="Sharon I."/>
            <person name="Castelle C.J."/>
            <person name="Singh A."/>
            <person name="Wilkins M.J."/>
            <person name="Williams K.H."/>
            <person name="Banfield J.F."/>
        </authorList>
    </citation>
    <scope>NUCLEOTIDE SEQUENCE [LARGE SCALE GENOMIC DNA]</scope>
</reference>
<comment type="similarity">
    <text evidence="3">Belongs to the SmpB family.</text>
</comment>
<keyword evidence="1 3" id="KW-0963">Cytoplasm</keyword>
<dbReference type="InterPro" id="IPR023620">
    <property type="entry name" value="SmpB"/>
</dbReference>
<organism evidence="4 5">
    <name type="scientific">Berkelbacteria bacterium GW2011_GWA1_36_9</name>
    <dbReference type="NCBI Taxonomy" id="1618331"/>
    <lineage>
        <taxon>Bacteria</taxon>
        <taxon>Candidatus Berkelbacteria</taxon>
    </lineage>
</organism>
<dbReference type="PROSITE" id="PS01317">
    <property type="entry name" value="SSRP"/>
    <property type="match status" value="1"/>
</dbReference>
<proteinExistence type="inferred from homology"/>
<dbReference type="NCBIfam" id="TIGR00086">
    <property type="entry name" value="smpB"/>
    <property type="match status" value="1"/>
</dbReference>
<comment type="function">
    <text evidence="3">Required for rescue of stalled ribosomes mediated by trans-translation. Binds to transfer-messenger RNA (tmRNA), required for stable association of tmRNA with ribosomes. tmRNA and SmpB together mimic tRNA shape, replacing the anticodon stem-loop with SmpB. tmRNA is encoded by the ssrA gene; the 2 termini fold to resemble tRNA(Ala) and it encodes a 'tag peptide', a short internal open reading frame. During trans-translation Ala-aminoacylated tmRNA acts like a tRNA, entering the A-site of stalled ribosomes, displacing the stalled mRNA. The ribosome then switches to translate the ORF on the tmRNA; the nascent peptide is terminated with the 'tag peptide' encoded by the tmRNA and targeted for degradation. The ribosome is freed to recommence translation, which seems to be the essential function of trans-translation.</text>
</comment>
<dbReference type="AlphaFoldDB" id="A0A0G0FJ90"/>
<comment type="subcellular location">
    <subcellularLocation>
        <location evidence="3">Cytoplasm</location>
    </subcellularLocation>
    <text evidence="3">The tmRNA-SmpB complex associates with stalled 70S ribosomes.</text>
</comment>
<dbReference type="Proteomes" id="UP000034508">
    <property type="component" value="Unassembled WGS sequence"/>
</dbReference>
<sequence>MIIARNKKAHLEYEFLEKFEAGIVLQGQEIKAIRHGRISLASTFCRIQNNEAFVLNMHIGSTDEPERTRKLLLHKNEIKSLIGKTQQKGLTLVPLALYIKKGKAKLEIALVRGKKIYDHRETLKKRDLKRQSERELKE</sequence>
<dbReference type="EMBL" id="LBSM01000014">
    <property type="protein sequence ID" value="KKQ17882.1"/>
    <property type="molecule type" value="Genomic_DNA"/>
</dbReference>
<evidence type="ECO:0000256" key="2">
    <source>
        <dbReference type="ARBA" id="ARBA00022884"/>
    </source>
</evidence>
<dbReference type="GO" id="GO:0003723">
    <property type="term" value="F:RNA binding"/>
    <property type="evidence" value="ECO:0007669"/>
    <property type="project" value="UniProtKB-UniRule"/>
</dbReference>
<evidence type="ECO:0000313" key="5">
    <source>
        <dbReference type="Proteomes" id="UP000034508"/>
    </source>
</evidence>
<dbReference type="InterPro" id="IPR020081">
    <property type="entry name" value="SsrA-bd_prot_CS"/>
</dbReference>
<protein>
    <recommendedName>
        <fullName evidence="3">SsrA-binding protein</fullName>
    </recommendedName>
    <alternativeName>
        <fullName evidence="3">Small protein B</fullName>
    </alternativeName>
</protein>
<gene>
    <name evidence="3" type="primary">smpB</name>
    <name evidence="4" type="ORF">US31_C0014G0018</name>
</gene>
<dbReference type="PATRIC" id="fig|1618331.3.peg.731"/>
<comment type="caution">
    <text evidence="4">The sequence shown here is derived from an EMBL/GenBank/DDBJ whole genome shotgun (WGS) entry which is preliminary data.</text>
</comment>
<evidence type="ECO:0000313" key="4">
    <source>
        <dbReference type="EMBL" id="KKQ17882.1"/>
    </source>
</evidence>
<dbReference type="PANTHER" id="PTHR30308">
    <property type="entry name" value="TMRNA-BINDING COMPONENT OF TRANS-TRANSLATION TAGGING COMPLEX"/>
    <property type="match status" value="1"/>
</dbReference>
<name>A0A0G0FJ90_9BACT</name>
<dbReference type="Gene3D" id="2.40.280.10">
    <property type="match status" value="1"/>
</dbReference>
<dbReference type="GO" id="GO:0070929">
    <property type="term" value="P:trans-translation"/>
    <property type="evidence" value="ECO:0007669"/>
    <property type="project" value="UniProtKB-UniRule"/>
</dbReference>
<dbReference type="GO" id="GO:0070930">
    <property type="term" value="P:trans-translation-dependent protein tagging"/>
    <property type="evidence" value="ECO:0007669"/>
    <property type="project" value="TreeGrafter"/>
</dbReference>
<dbReference type="PANTHER" id="PTHR30308:SF2">
    <property type="entry name" value="SSRA-BINDING PROTEIN"/>
    <property type="match status" value="1"/>
</dbReference>
<dbReference type="NCBIfam" id="NF003843">
    <property type="entry name" value="PRK05422.1"/>
    <property type="match status" value="1"/>
</dbReference>
<evidence type="ECO:0000256" key="1">
    <source>
        <dbReference type="ARBA" id="ARBA00022490"/>
    </source>
</evidence>
<dbReference type="Pfam" id="PF01668">
    <property type="entry name" value="SmpB"/>
    <property type="match status" value="1"/>
</dbReference>
<dbReference type="InterPro" id="IPR000037">
    <property type="entry name" value="SsrA-bd_prot"/>
</dbReference>
<evidence type="ECO:0000256" key="3">
    <source>
        <dbReference type="HAMAP-Rule" id="MF_00023"/>
    </source>
</evidence>